<keyword evidence="4" id="KW-1185">Reference proteome</keyword>
<protein>
    <submittedName>
        <fullName evidence="2">Uncharacterized protein</fullName>
    </submittedName>
</protein>
<feature type="region of interest" description="Disordered" evidence="1">
    <location>
        <begin position="285"/>
        <end position="353"/>
    </location>
</feature>
<feature type="region of interest" description="Disordered" evidence="1">
    <location>
        <begin position="192"/>
        <end position="222"/>
    </location>
</feature>
<evidence type="ECO:0000256" key="1">
    <source>
        <dbReference type="SAM" id="MobiDB-lite"/>
    </source>
</evidence>
<accession>A0A0G4IJX6</accession>
<sequence length="368" mass="42645">MSAPPDPSIVEATTTVPNDLFNVPGAYRNKDCQPLAQGGAPTHKRFAAWHDVLLLRAANDIKPWEAKYGKVMAVWDLIAARLANTIGFGLKKDGASLKKRFELIVDQFRKDDQESLKKSGVEEEFTEKQELLTDIVTRMDDHLTMTAAAKAELTGKKEAVEASGAIMRELAMREMGYESLDDENNGDTVLNGEVSGENLTNASSDNPMEIASPSPHQPNRMKRTGDFRRKISKRQKLDAFSDAIAAGVSQSNQAQADKLQILQQRLAFDMDNARRLLEFEERQWQRDEEREERQRQRDEEREERQRLRDEQREERQHQNMLRDEEREERQRQRDEEREERQRLRDEQRDERQQQNMLAIVALLTKNTQ</sequence>
<evidence type="ECO:0000313" key="4">
    <source>
        <dbReference type="Proteomes" id="UP000039324"/>
    </source>
</evidence>
<organism evidence="2 4">
    <name type="scientific">Plasmodiophora brassicae</name>
    <name type="common">Clubroot disease agent</name>
    <dbReference type="NCBI Taxonomy" id="37360"/>
    <lineage>
        <taxon>Eukaryota</taxon>
        <taxon>Sar</taxon>
        <taxon>Rhizaria</taxon>
        <taxon>Endomyxa</taxon>
        <taxon>Phytomyxea</taxon>
        <taxon>Plasmodiophorida</taxon>
        <taxon>Plasmodiophoridae</taxon>
        <taxon>Plasmodiophora</taxon>
    </lineage>
</organism>
<dbReference type="PANTHER" id="PTHR37558:SF1">
    <property type="entry name" value="HTH CENPB-TYPE DOMAIN-CONTAINING PROTEIN"/>
    <property type="match status" value="1"/>
</dbReference>
<feature type="compositionally biased region" description="Basic and acidic residues" evidence="1">
    <location>
        <begin position="285"/>
        <end position="352"/>
    </location>
</feature>
<dbReference type="OMA" id="TDIKARM"/>
<evidence type="ECO:0000313" key="5">
    <source>
        <dbReference type="Proteomes" id="UP000290189"/>
    </source>
</evidence>
<dbReference type="Proteomes" id="UP000290189">
    <property type="component" value="Unassembled WGS sequence"/>
</dbReference>
<dbReference type="EMBL" id="CDSF01000016">
    <property type="protein sequence ID" value="CEO95385.1"/>
    <property type="molecule type" value="Genomic_DNA"/>
</dbReference>
<name>A0A0G4IJX6_PLABS</name>
<dbReference type="STRING" id="37360.A0A0G4IJX6"/>
<evidence type="ECO:0000313" key="3">
    <source>
        <dbReference type="EMBL" id="SPQ97127.1"/>
    </source>
</evidence>
<keyword evidence="3" id="KW-0496">Mitochondrion</keyword>
<dbReference type="PANTHER" id="PTHR37558">
    <property type="entry name" value="HTH CENPB-TYPE DOMAIN-CONTAINING PROTEIN"/>
    <property type="match status" value="1"/>
</dbReference>
<proteinExistence type="predicted"/>
<geneLocation type="mitochondrion" evidence="3"/>
<reference evidence="2 4" key="1">
    <citation type="submission" date="2015-02" db="EMBL/GenBank/DDBJ databases">
        <authorList>
            <person name="Chooi Y.-H."/>
        </authorList>
    </citation>
    <scope>NUCLEOTIDE SEQUENCE [LARGE SCALE GENOMIC DNA]</scope>
    <source>
        <strain evidence="2">E3</strain>
    </source>
</reference>
<dbReference type="Proteomes" id="UP000039324">
    <property type="component" value="Unassembled WGS sequence"/>
</dbReference>
<dbReference type="OrthoDB" id="115555at2759"/>
<reference evidence="3 5" key="2">
    <citation type="submission" date="2018-03" db="EMBL/GenBank/DDBJ databases">
        <authorList>
            <person name="Fogelqvist J."/>
        </authorList>
    </citation>
    <scope>NUCLEOTIDE SEQUENCE [LARGE SCALE GENOMIC DNA]</scope>
</reference>
<dbReference type="EMBL" id="OVEO01000007">
    <property type="protein sequence ID" value="SPQ97127.1"/>
    <property type="molecule type" value="Genomic_DNA"/>
</dbReference>
<dbReference type="AlphaFoldDB" id="A0A0G4IJX6"/>
<feature type="compositionally biased region" description="Polar residues" evidence="1">
    <location>
        <begin position="197"/>
        <end position="206"/>
    </location>
</feature>
<evidence type="ECO:0000313" key="2">
    <source>
        <dbReference type="EMBL" id="CEO95385.1"/>
    </source>
</evidence>
<gene>
    <name evidence="2" type="ORF">PBRA_009651</name>
    <name evidence="3" type="ORF">PLBR_LOCUS4342</name>
</gene>